<dbReference type="RefSeq" id="WP_252175476.1">
    <property type="nucleotide sequence ID" value="NZ_CP086395.1"/>
</dbReference>
<evidence type="ECO:0000313" key="1">
    <source>
        <dbReference type="EMBL" id="USJ20389.1"/>
    </source>
</evidence>
<organism evidence="1 2">
    <name type="scientific">Lactococcus formosensis</name>
    <dbReference type="NCBI Taxonomy" id="1281486"/>
    <lineage>
        <taxon>Bacteria</taxon>
        <taxon>Bacillati</taxon>
        <taxon>Bacillota</taxon>
        <taxon>Bacilli</taxon>
        <taxon>Lactobacillales</taxon>
        <taxon>Streptococcaceae</taxon>
        <taxon>Lactococcus</taxon>
    </lineage>
</organism>
<gene>
    <name evidence="1" type="ORF">LMK00_11415</name>
</gene>
<name>A0A9Q8Y2N6_9LACT</name>
<sequence length="100" mass="11659">MIKIIDPKEEQKHLLQEDLIFTASQVNLKWEMEQFMQKFSFPNDQVHQDFKILLVSTIPKGEFKKALEKIAELKLVFTENKALLSDLSQLENTIRLGGLK</sequence>
<dbReference type="EMBL" id="CP086395">
    <property type="protein sequence ID" value="USJ20389.1"/>
    <property type="molecule type" value="Genomic_DNA"/>
</dbReference>
<dbReference type="Proteomes" id="UP001056730">
    <property type="component" value="Chromosome"/>
</dbReference>
<dbReference type="KEGG" id="lfo:LMK00_11415"/>
<dbReference type="AlphaFoldDB" id="A0A9Q8Y2N6"/>
<reference evidence="1" key="1">
    <citation type="journal article" date="2022" name="Front. Microbiol.">
        <title>Feed Insects as a Reservoir of Granadaene-Producing Lactococci.</title>
        <authorList>
            <person name="Neuzil-Bunesova V."/>
            <person name="Ramirez Garcia A."/>
            <person name="Modrackova N."/>
            <person name="Makovska M."/>
            <person name="Sabolova M."/>
            <person name="Sproer C."/>
            <person name="Bunk B."/>
            <person name="Blom J."/>
            <person name="Schwab C."/>
        </authorList>
    </citation>
    <scope>NUCLEOTIDE SEQUENCE</scope>
    <source>
        <strain evidence="1">I4/6O</strain>
    </source>
</reference>
<proteinExistence type="predicted"/>
<evidence type="ECO:0000313" key="2">
    <source>
        <dbReference type="Proteomes" id="UP001056730"/>
    </source>
</evidence>
<accession>A0A9Q8Y2N6</accession>
<protein>
    <submittedName>
        <fullName evidence="1">Uncharacterized protein</fullName>
    </submittedName>
</protein>